<dbReference type="PANTHER" id="PTHR28047">
    <property type="entry name" value="PROTEIN DCG1"/>
    <property type="match status" value="1"/>
</dbReference>
<reference evidence="2 3" key="1">
    <citation type="submission" date="2020-01" db="EMBL/GenBank/DDBJ databases">
        <title>Genomes of bacteria type strains.</title>
        <authorList>
            <person name="Chen J."/>
            <person name="Zhu S."/>
            <person name="Yang J."/>
        </authorList>
    </citation>
    <scope>NUCLEOTIDE SEQUENCE [LARGE SCALE GENOMIC DNA]</scope>
    <source>
        <strain evidence="2 3">DSM 16655</strain>
    </source>
</reference>
<dbReference type="InterPro" id="IPR015942">
    <property type="entry name" value="Asp/Glu/hydantoin_racemase"/>
</dbReference>
<accession>A0ABT1CP18</accession>
<dbReference type="Proteomes" id="UP001320715">
    <property type="component" value="Unassembled WGS sequence"/>
</dbReference>
<evidence type="ECO:0000256" key="1">
    <source>
        <dbReference type="ARBA" id="ARBA00038414"/>
    </source>
</evidence>
<name>A0ABT1CP18_9HYPH</name>
<organism evidence="2 3">
    <name type="scientific">Hoeflea alexandrii</name>
    <dbReference type="NCBI Taxonomy" id="288436"/>
    <lineage>
        <taxon>Bacteria</taxon>
        <taxon>Pseudomonadati</taxon>
        <taxon>Pseudomonadota</taxon>
        <taxon>Alphaproteobacteria</taxon>
        <taxon>Hyphomicrobiales</taxon>
        <taxon>Rhizobiaceae</taxon>
        <taxon>Hoeflea</taxon>
    </lineage>
</organism>
<comment type="similarity">
    <text evidence="1">Belongs to the HyuE racemase family.</text>
</comment>
<gene>
    <name evidence="2" type="ORF">GTW23_06770</name>
</gene>
<protein>
    <submittedName>
        <fullName evidence="2">Aspartate/glutamate racemase family protein</fullName>
    </submittedName>
</protein>
<dbReference type="PANTHER" id="PTHR28047:SF5">
    <property type="entry name" value="PROTEIN DCG1"/>
    <property type="match status" value="1"/>
</dbReference>
<dbReference type="RefSeq" id="WP_252915170.1">
    <property type="nucleotide sequence ID" value="NZ_JAAAML010000001.1"/>
</dbReference>
<dbReference type="InterPro" id="IPR052186">
    <property type="entry name" value="Hydantoin_racemase-like"/>
</dbReference>
<dbReference type="InterPro" id="IPR053714">
    <property type="entry name" value="Iso_Racemase_Enz_sf"/>
</dbReference>
<dbReference type="Pfam" id="PF01177">
    <property type="entry name" value="Asp_Glu_race"/>
    <property type="match status" value="1"/>
</dbReference>
<dbReference type="EMBL" id="JAAAML010000001">
    <property type="protein sequence ID" value="MCO6407878.1"/>
    <property type="molecule type" value="Genomic_DNA"/>
</dbReference>
<proteinExistence type="inferred from homology"/>
<dbReference type="Gene3D" id="3.40.50.12500">
    <property type="match status" value="1"/>
</dbReference>
<sequence length="226" mass="23651">MRILIINPNTTTTMTEAIGTAAAKAASAGTTILAVNPDQGPASIQGAEDGEAALPGLYAVFDRHMSAGHSFDAVIIACFDDTGLCELRARCEVPLTGIGEAAYLLAAEKATPFSVVTTLAVSIPVLEHNIRAYGLLPQCARVRASEIPVLDLEQHPDRALARIGAEIADAIRTDRCGSIVLGCAGMADMALILENTYSLPVIEGVSAAVAWCEREVTARMAKTDMA</sequence>
<evidence type="ECO:0000313" key="2">
    <source>
        <dbReference type="EMBL" id="MCO6407878.1"/>
    </source>
</evidence>
<evidence type="ECO:0000313" key="3">
    <source>
        <dbReference type="Proteomes" id="UP001320715"/>
    </source>
</evidence>
<comment type="caution">
    <text evidence="2">The sequence shown here is derived from an EMBL/GenBank/DDBJ whole genome shotgun (WGS) entry which is preliminary data.</text>
</comment>
<keyword evidence="3" id="KW-1185">Reference proteome</keyword>